<organism evidence="2">
    <name type="scientific">Candida tenuis (strain ATCC 10573 / BCRC 21748 / CBS 615 / JCM 9827 / NBRC 10315 / NRRL Y-1498 / VKM Y-70)</name>
    <name type="common">Yeast</name>
    <name type="synonym">Yamadazyma tenuis</name>
    <dbReference type="NCBI Taxonomy" id="590646"/>
    <lineage>
        <taxon>Eukaryota</taxon>
        <taxon>Fungi</taxon>
        <taxon>Dikarya</taxon>
        <taxon>Ascomycota</taxon>
        <taxon>Saccharomycotina</taxon>
        <taxon>Pichiomycetes</taxon>
        <taxon>Debaryomycetaceae</taxon>
        <taxon>Yamadazyma</taxon>
    </lineage>
</organism>
<evidence type="ECO:0008006" key="3">
    <source>
        <dbReference type="Google" id="ProtNLM"/>
    </source>
</evidence>
<dbReference type="EMBL" id="GL996527">
    <property type="protein sequence ID" value="EGV61464.1"/>
    <property type="molecule type" value="Genomic_DNA"/>
</dbReference>
<dbReference type="OrthoDB" id="2350934at2759"/>
<dbReference type="AlphaFoldDB" id="G3BAV9"/>
<dbReference type="STRING" id="590646.G3BAV9"/>
<name>G3BAV9_CANTC</name>
<dbReference type="HOGENOM" id="CLU_986946_0_0_1"/>
<sequence>MDPPMMLPYLPTINAPIMYPMEYQNFGAQNFGTQNPHLSYNYNNSLANTSFAAANPFGSAAATYTAAAAAAAAAAVPHPGTLQTSTAYTPQSFMEKISAFLPAPPLVKVPNRPNFNQQMQQKRSKRKSKFTVQQDEMIINLKRNGKNWVEIAEITKVGSYLAARNRYQVIIGQQGNNNSSSWSSELNLALKKLIDKYEVEKWKFITKELNKIFNRDFDYKEVQSLVQSMFEANPYSFKVNDELIHELVKEKKITDKAHESVKNNDFDDFLNYQIDNEYNDLM</sequence>
<keyword evidence="2" id="KW-1185">Reference proteome</keyword>
<dbReference type="KEGG" id="cten:18247639"/>
<evidence type="ECO:0000313" key="2">
    <source>
        <dbReference type="Proteomes" id="UP000000707"/>
    </source>
</evidence>
<evidence type="ECO:0000313" key="1">
    <source>
        <dbReference type="EMBL" id="EGV61464.1"/>
    </source>
</evidence>
<dbReference type="Proteomes" id="UP000000707">
    <property type="component" value="Unassembled WGS sequence"/>
</dbReference>
<accession>G3BAV9</accession>
<dbReference type="eggNOG" id="ENOG502S8GZ">
    <property type="taxonomic scope" value="Eukaryota"/>
</dbReference>
<protein>
    <recommendedName>
        <fullName evidence="3">HTH myb-type domain-containing protein</fullName>
    </recommendedName>
</protein>
<dbReference type="GeneID" id="18247639"/>
<reference evidence="1 2" key="1">
    <citation type="journal article" date="2011" name="Proc. Natl. Acad. Sci. U.S.A.">
        <title>Comparative genomics of xylose-fermenting fungi for enhanced biofuel production.</title>
        <authorList>
            <person name="Wohlbach D.J."/>
            <person name="Kuo A."/>
            <person name="Sato T.K."/>
            <person name="Potts K.M."/>
            <person name="Salamov A.A."/>
            <person name="LaButti K.M."/>
            <person name="Sun H."/>
            <person name="Clum A."/>
            <person name="Pangilinan J.L."/>
            <person name="Lindquist E.A."/>
            <person name="Lucas S."/>
            <person name="Lapidus A."/>
            <person name="Jin M."/>
            <person name="Gunawan C."/>
            <person name="Balan V."/>
            <person name="Dale B.E."/>
            <person name="Jeffries T.W."/>
            <person name="Zinkel R."/>
            <person name="Barry K.W."/>
            <person name="Grigoriev I.V."/>
            <person name="Gasch A.P."/>
        </authorList>
    </citation>
    <scope>NUCLEOTIDE SEQUENCE [LARGE SCALE GENOMIC DNA]</scope>
    <source>
        <strain evidence="2">ATCC 10573 / BCRC 21748 / CBS 615 / JCM 9827 / NBRC 10315 / NRRL Y-1498 / VKM Y-70</strain>
    </source>
</reference>
<gene>
    <name evidence="1" type="ORF">CANTEDRAFT_114929</name>
</gene>
<proteinExistence type="predicted"/>